<feature type="compositionally biased region" description="Basic and acidic residues" evidence="1">
    <location>
        <begin position="204"/>
        <end position="224"/>
    </location>
</feature>
<feature type="compositionally biased region" description="Basic and acidic residues" evidence="1">
    <location>
        <begin position="37"/>
        <end position="51"/>
    </location>
</feature>
<feature type="compositionally biased region" description="Basic and acidic residues" evidence="1">
    <location>
        <begin position="91"/>
        <end position="146"/>
    </location>
</feature>
<keyword evidence="3" id="KW-1185">Reference proteome</keyword>
<evidence type="ECO:0000313" key="3">
    <source>
        <dbReference type="Proteomes" id="UP000023152"/>
    </source>
</evidence>
<gene>
    <name evidence="2" type="ORF">RFI_04037</name>
</gene>
<comment type="caution">
    <text evidence="2">The sequence shown here is derived from an EMBL/GenBank/DDBJ whole genome shotgun (WGS) entry which is preliminary data.</text>
</comment>
<evidence type="ECO:0000256" key="1">
    <source>
        <dbReference type="SAM" id="MobiDB-lite"/>
    </source>
</evidence>
<feature type="compositionally biased region" description="Basic and acidic residues" evidence="1">
    <location>
        <begin position="330"/>
        <end position="350"/>
    </location>
</feature>
<feature type="non-terminal residue" evidence="2">
    <location>
        <position position="1"/>
    </location>
</feature>
<reference evidence="2 3" key="1">
    <citation type="journal article" date="2013" name="Curr. Biol.">
        <title>The Genome of the Foraminiferan Reticulomyxa filosa.</title>
        <authorList>
            <person name="Glockner G."/>
            <person name="Hulsmann N."/>
            <person name="Schleicher M."/>
            <person name="Noegel A.A."/>
            <person name="Eichinger L."/>
            <person name="Gallinger C."/>
            <person name="Pawlowski J."/>
            <person name="Sierra R."/>
            <person name="Euteneuer U."/>
            <person name="Pillet L."/>
            <person name="Moustafa A."/>
            <person name="Platzer M."/>
            <person name="Groth M."/>
            <person name="Szafranski K."/>
            <person name="Schliwa M."/>
        </authorList>
    </citation>
    <scope>NUCLEOTIDE SEQUENCE [LARGE SCALE GENOMIC DNA]</scope>
</reference>
<feature type="region of interest" description="Disordered" evidence="1">
    <location>
        <begin position="316"/>
        <end position="392"/>
    </location>
</feature>
<feature type="region of interest" description="Disordered" evidence="1">
    <location>
        <begin position="1"/>
        <end position="280"/>
    </location>
</feature>
<feature type="compositionally biased region" description="Low complexity" evidence="1">
    <location>
        <begin position="17"/>
        <end position="31"/>
    </location>
</feature>
<proteinExistence type="predicted"/>
<accession>X6P3F2</accession>
<dbReference type="EMBL" id="ASPP01003702">
    <property type="protein sequence ID" value="ETO33070.1"/>
    <property type="molecule type" value="Genomic_DNA"/>
</dbReference>
<dbReference type="Proteomes" id="UP000023152">
    <property type="component" value="Unassembled WGS sequence"/>
</dbReference>
<protein>
    <submittedName>
        <fullName evidence="2">Uncharacterized protein</fullName>
    </submittedName>
</protein>
<dbReference type="AlphaFoldDB" id="X6P3F2"/>
<feature type="compositionally biased region" description="Low complexity" evidence="1">
    <location>
        <begin position="316"/>
        <end position="326"/>
    </location>
</feature>
<name>X6P3F2_RETFI</name>
<organism evidence="2 3">
    <name type="scientific">Reticulomyxa filosa</name>
    <dbReference type="NCBI Taxonomy" id="46433"/>
    <lineage>
        <taxon>Eukaryota</taxon>
        <taxon>Sar</taxon>
        <taxon>Rhizaria</taxon>
        <taxon>Retaria</taxon>
        <taxon>Foraminifera</taxon>
        <taxon>Monothalamids</taxon>
        <taxon>Reticulomyxidae</taxon>
        <taxon>Reticulomyxa</taxon>
    </lineage>
</organism>
<feature type="compositionally biased region" description="Polar residues" evidence="1">
    <location>
        <begin position="353"/>
        <end position="371"/>
    </location>
</feature>
<sequence length="392" mass="43977">NSRQRNKPIHPTNTPIHKNSASSSSSHSNSKFPFNNDAEKYIIETHADKKQRTSTPPNEHEDGDDLDQPPSPSSIPPTENRHNSSNLSEVHIIDDSAQDRRREDGKRLSKKLELKKPQKEQKQKDLLTPSEDPRNHQARQPSHESTHTLVSIATEHYFQETPLPVRDNDTPKMKSPVHMLNLGHLSDGQDSKNATNGSANAKKSSLEFQKEKPKRDPNEHEKANETSPWTAESPGLQKMKLSPKGPHAVVPNDSHAFLQKQEDRRSSGHANKVESAPAKEKASASQALPVQQGDMFIAFFFVVIFLCTNNNNNNNNNNLVQQQQQQAPKQDVDEEKKNENRKDQTAKQEHLGLTQTSSNHSASSFNPTHSEAANKGKEPMLEHQLSNHDSEI</sequence>
<feature type="compositionally biased region" description="Basic and acidic residues" evidence="1">
    <location>
        <begin position="372"/>
        <end position="392"/>
    </location>
</feature>
<feature type="compositionally biased region" description="Polar residues" evidence="1">
    <location>
        <begin position="191"/>
        <end position="203"/>
    </location>
</feature>
<feature type="non-terminal residue" evidence="2">
    <location>
        <position position="392"/>
    </location>
</feature>
<evidence type="ECO:0000313" key="2">
    <source>
        <dbReference type="EMBL" id="ETO33070.1"/>
    </source>
</evidence>